<feature type="compositionally biased region" description="Basic and acidic residues" evidence="1">
    <location>
        <begin position="15"/>
        <end position="25"/>
    </location>
</feature>
<evidence type="ECO:0000313" key="2">
    <source>
        <dbReference type="EMBL" id="KAH3808515.1"/>
    </source>
</evidence>
<name>A0A9D4G4M2_DREPO</name>
<evidence type="ECO:0000313" key="3">
    <source>
        <dbReference type="Proteomes" id="UP000828390"/>
    </source>
</evidence>
<organism evidence="2 3">
    <name type="scientific">Dreissena polymorpha</name>
    <name type="common">Zebra mussel</name>
    <name type="synonym">Mytilus polymorpha</name>
    <dbReference type="NCBI Taxonomy" id="45954"/>
    <lineage>
        <taxon>Eukaryota</taxon>
        <taxon>Metazoa</taxon>
        <taxon>Spiralia</taxon>
        <taxon>Lophotrochozoa</taxon>
        <taxon>Mollusca</taxon>
        <taxon>Bivalvia</taxon>
        <taxon>Autobranchia</taxon>
        <taxon>Heteroconchia</taxon>
        <taxon>Euheterodonta</taxon>
        <taxon>Imparidentia</taxon>
        <taxon>Neoheterodontei</taxon>
        <taxon>Myida</taxon>
        <taxon>Dreissenoidea</taxon>
        <taxon>Dreissenidae</taxon>
        <taxon>Dreissena</taxon>
    </lineage>
</organism>
<reference evidence="2" key="2">
    <citation type="submission" date="2020-11" db="EMBL/GenBank/DDBJ databases">
        <authorList>
            <person name="McCartney M.A."/>
            <person name="Auch B."/>
            <person name="Kono T."/>
            <person name="Mallez S."/>
            <person name="Becker A."/>
            <person name="Gohl D.M."/>
            <person name="Silverstein K.A.T."/>
            <person name="Koren S."/>
            <person name="Bechman K.B."/>
            <person name="Herman A."/>
            <person name="Abrahante J.E."/>
            <person name="Garbe J."/>
        </authorList>
    </citation>
    <scope>NUCLEOTIDE SEQUENCE</scope>
    <source>
        <strain evidence="2">Duluth1</strain>
        <tissue evidence="2">Whole animal</tissue>
    </source>
</reference>
<dbReference type="EMBL" id="JAIWYP010000006">
    <property type="protein sequence ID" value="KAH3808515.1"/>
    <property type="molecule type" value="Genomic_DNA"/>
</dbReference>
<reference evidence="2" key="1">
    <citation type="journal article" date="2019" name="bioRxiv">
        <title>The Genome of the Zebra Mussel, Dreissena polymorpha: A Resource for Invasive Species Research.</title>
        <authorList>
            <person name="McCartney M.A."/>
            <person name="Auch B."/>
            <person name="Kono T."/>
            <person name="Mallez S."/>
            <person name="Zhang Y."/>
            <person name="Obille A."/>
            <person name="Becker A."/>
            <person name="Abrahante J.E."/>
            <person name="Garbe J."/>
            <person name="Badalamenti J.P."/>
            <person name="Herman A."/>
            <person name="Mangelson H."/>
            <person name="Liachko I."/>
            <person name="Sullivan S."/>
            <person name="Sone E.D."/>
            <person name="Koren S."/>
            <person name="Silverstein K.A.T."/>
            <person name="Beckman K.B."/>
            <person name="Gohl D.M."/>
        </authorList>
    </citation>
    <scope>NUCLEOTIDE SEQUENCE</scope>
    <source>
        <strain evidence="2">Duluth1</strain>
        <tissue evidence="2">Whole animal</tissue>
    </source>
</reference>
<keyword evidence="3" id="KW-1185">Reference proteome</keyword>
<feature type="region of interest" description="Disordered" evidence="1">
    <location>
        <begin position="1"/>
        <end position="56"/>
    </location>
</feature>
<accession>A0A9D4G4M2</accession>
<sequence length="74" mass="8344">MVDRNYDYDENGMDVDSRGVRRGRPEEEDPSQLPRNKFRRTQDIASSPEHAGLSGIITDSLMDELLATPSPHSN</sequence>
<evidence type="ECO:0000256" key="1">
    <source>
        <dbReference type="SAM" id="MobiDB-lite"/>
    </source>
</evidence>
<dbReference type="AlphaFoldDB" id="A0A9D4G4M2"/>
<gene>
    <name evidence="2" type="ORF">DPMN_136871</name>
</gene>
<protein>
    <submittedName>
        <fullName evidence="2">Uncharacterized protein</fullName>
    </submittedName>
</protein>
<proteinExistence type="predicted"/>
<comment type="caution">
    <text evidence="2">The sequence shown here is derived from an EMBL/GenBank/DDBJ whole genome shotgun (WGS) entry which is preliminary data.</text>
</comment>
<dbReference type="Proteomes" id="UP000828390">
    <property type="component" value="Unassembled WGS sequence"/>
</dbReference>